<feature type="transmembrane region" description="Helical" evidence="7">
    <location>
        <begin position="12"/>
        <end position="32"/>
    </location>
</feature>
<evidence type="ECO:0000259" key="8">
    <source>
        <dbReference type="PROSITE" id="PS51751"/>
    </source>
</evidence>
<dbReference type="AlphaFoldDB" id="D8SZP4"/>
<protein>
    <recommendedName>
        <fullName evidence="8">EXPERA domain-containing protein</fullName>
    </recommendedName>
</protein>
<dbReference type="Pfam" id="PF05241">
    <property type="entry name" value="EBP"/>
    <property type="match status" value="1"/>
</dbReference>
<dbReference type="HOGENOM" id="CLU_086812_1_0_1"/>
<dbReference type="Proteomes" id="UP000001514">
    <property type="component" value="Unassembled WGS sequence"/>
</dbReference>
<dbReference type="Gramene" id="EFJ10122">
    <property type="protein sequence ID" value="EFJ10122"/>
    <property type="gene ID" value="SELMODRAFT_427460"/>
</dbReference>
<dbReference type="InterPro" id="IPR051987">
    <property type="entry name" value="Sigma-2_receptor-like"/>
</dbReference>
<evidence type="ECO:0000313" key="9">
    <source>
        <dbReference type="EMBL" id="EFJ10122.1"/>
    </source>
</evidence>
<dbReference type="PROSITE" id="PS51751">
    <property type="entry name" value="EXPERA"/>
    <property type="match status" value="1"/>
</dbReference>
<evidence type="ECO:0000256" key="7">
    <source>
        <dbReference type="PIRNR" id="PIRNR031032"/>
    </source>
</evidence>
<organism evidence="10">
    <name type="scientific">Selaginella moellendorffii</name>
    <name type="common">Spikemoss</name>
    <dbReference type="NCBI Taxonomy" id="88036"/>
    <lineage>
        <taxon>Eukaryota</taxon>
        <taxon>Viridiplantae</taxon>
        <taxon>Streptophyta</taxon>
        <taxon>Embryophyta</taxon>
        <taxon>Tracheophyta</taxon>
        <taxon>Lycopodiopsida</taxon>
        <taxon>Selaginellales</taxon>
        <taxon>Selaginellaceae</taxon>
        <taxon>Selaginella</taxon>
    </lineage>
</organism>
<dbReference type="OMA" id="HRWFAAE"/>
<feature type="domain" description="EXPERA" evidence="8">
    <location>
        <begin position="14"/>
        <end position="147"/>
    </location>
</feature>
<evidence type="ECO:0000313" key="10">
    <source>
        <dbReference type="Proteomes" id="UP000001514"/>
    </source>
</evidence>
<dbReference type="InParanoid" id="D8SZP4"/>
<sequence>MAQRRGLPPRRRPLDVIVVIFLLVNIPIVLFLEAQAVLPSWLFPKFLQGLVKWHVRANGDFFMRDMPSYFKGIVLADLFFRLPLLFLNAKAFYYGKDWGRLTGILYGVHSTTSLVPLLSEIYLTHSAKKSRLLMVYVPHLVVSLYVLLRVLPVAHPFSTPYPYAKAGRRM</sequence>
<keyword evidence="5 7" id="KW-1133">Transmembrane helix</keyword>
<keyword evidence="10" id="KW-1185">Reference proteome</keyword>
<accession>D8SZP4</accession>
<dbReference type="KEGG" id="smo:SELMODRAFT_427460"/>
<dbReference type="GO" id="GO:0005789">
    <property type="term" value="C:endoplasmic reticulum membrane"/>
    <property type="evidence" value="ECO:0007669"/>
    <property type="project" value="UniProtKB-SubCell"/>
</dbReference>
<dbReference type="FunCoup" id="D8SZP4">
    <property type="interactions" value="1103"/>
</dbReference>
<keyword evidence="6 7" id="KW-0472">Membrane</keyword>
<evidence type="ECO:0000256" key="4">
    <source>
        <dbReference type="ARBA" id="ARBA00022824"/>
    </source>
</evidence>
<dbReference type="OrthoDB" id="433124at2759"/>
<dbReference type="InterPro" id="IPR033118">
    <property type="entry name" value="EXPERA"/>
</dbReference>
<evidence type="ECO:0000256" key="5">
    <source>
        <dbReference type="ARBA" id="ARBA00022989"/>
    </source>
</evidence>
<feature type="transmembrane region" description="Helical" evidence="7">
    <location>
        <begin position="132"/>
        <end position="151"/>
    </location>
</feature>
<dbReference type="PANTHER" id="PTHR31204:SF1">
    <property type="entry name" value="SIGMA INTRACELLULAR RECEPTOR 2"/>
    <property type="match status" value="1"/>
</dbReference>
<dbReference type="eggNOG" id="ENOG502RXNZ">
    <property type="taxonomic scope" value="Eukaryota"/>
</dbReference>
<gene>
    <name evidence="9" type="ORF">SELMODRAFT_427460</name>
</gene>
<comment type="similarity">
    <text evidence="2">Belongs to the TMEM97/sigma-2 receptor family.</text>
</comment>
<comment type="subcellular location">
    <subcellularLocation>
        <location evidence="1">Endoplasmic reticulum membrane</location>
        <topology evidence="1">Multi-pass membrane protein</topology>
    </subcellularLocation>
</comment>
<dbReference type="GO" id="GO:0005783">
    <property type="term" value="C:endoplasmic reticulum"/>
    <property type="evidence" value="ECO:0000318"/>
    <property type="project" value="GO_Central"/>
</dbReference>
<keyword evidence="4" id="KW-0256">Endoplasmic reticulum</keyword>
<evidence type="ECO:0000256" key="3">
    <source>
        <dbReference type="ARBA" id="ARBA00022692"/>
    </source>
</evidence>
<reference evidence="9 10" key="1">
    <citation type="journal article" date="2011" name="Science">
        <title>The Selaginella genome identifies genetic changes associated with the evolution of vascular plants.</title>
        <authorList>
            <person name="Banks J.A."/>
            <person name="Nishiyama T."/>
            <person name="Hasebe M."/>
            <person name="Bowman J.L."/>
            <person name="Gribskov M."/>
            <person name="dePamphilis C."/>
            <person name="Albert V.A."/>
            <person name="Aono N."/>
            <person name="Aoyama T."/>
            <person name="Ambrose B.A."/>
            <person name="Ashton N.W."/>
            <person name="Axtell M.J."/>
            <person name="Barker E."/>
            <person name="Barker M.S."/>
            <person name="Bennetzen J.L."/>
            <person name="Bonawitz N.D."/>
            <person name="Chapple C."/>
            <person name="Cheng C."/>
            <person name="Correa L.G."/>
            <person name="Dacre M."/>
            <person name="DeBarry J."/>
            <person name="Dreyer I."/>
            <person name="Elias M."/>
            <person name="Engstrom E.M."/>
            <person name="Estelle M."/>
            <person name="Feng L."/>
            <person name="Finet C."/>
            <person name="Floyd S.K."/>
            <person name="Frommer W.B."/>
            <person name="Fujita T."/>
            <person name="Gramzow L."/>
            <person name="Gutensohn M."/>
            <person name="Harholt J."/>
            <person name="Hattori M."/>
            <person name="Heyl A."/>
            <person name="Hirai T."/>
            <person name="Hiwatashi Y."/>
            <person name="Ishikawa M."/>
            <person name="Iwata M."/>
            <person name="Karol K.G."/>
            <person name="Koehler B."/>
            <person name="Kolukisaoglu U."/>
            <person name="Kubo M."/>
            <person name="Kurata T."/>
            <person name="Lalonde S."/>
            <person name="Li K."/>
            <person name="Li Y."/>
            <person name="Litt A."/>
            <person name="Lyons E."/>
            <person name="Manning G."/>
            <person name="Maruyama T."/>
            <person name="Michael T.P."/>
            <person name="Mikami K."/>
            <person name="Miyazaki S."/>
            <person name="Morinaga S."/>
            <person name="Murata T."/>
            <person name="Mueller-Roeber B."/>
            <person name="Nelson D.R."/>
            <person name="Obara M."/>
            <person name="Oguri Y."/>
            <person name="Olmstead R.G."/>
            <person name="Onodera N."/>
            <person name="Petersen B.L."/>
            <person name="Pils B."/>
            <person name="Prigge M."/>
            <person name="Rensing S.A."/>
            <person name="Riano-Pachon D.M."/>
            <person name="Roberts A.W."/>
            <person name="Sato Y."/>
            <person name="Scheller H.V."/>
            <person name="Schulz B."/>
            <person name="Schulz C."/>
            <person name="Shakirov E.V."/>
            <person name="Shibagaki N."/>
            <person name="Shinohara N."/>
            <person name="Shippen D.E."/>
            <person name="Soerensen I."/>
            <person name="Sotooka R."/>
            <person name="Sugimoto N."/>
            <person name="Sugita M."/>
            <person name="Sumikawa N."/>
            <person name="Tanurdzic M."/>
            <person name="Theissen G."/>
            <person name="Ulvskov P."/>
            <person name="Wakazuki S."/>
            <person name="Weng J.K."/>
            <person name="Willats W.W."/>
            <person name="Wipf D."/>
            <person name="Wolf P.G."/>
            <person name="Yang L."/>
            <person name="Zimmer A.D."/>
            <person name="Zhu Q."/>
            <person name="Mitros T."/>
            <person name="Hellsten U."/>
            <person name="Loque D."/>
            <person name="Otillar R."/>
            <person name="Salamov A."/>
            <person name="Schmutz J."/>
            <person name="Shapiro H."/>
            <person name="Lindquist E."/>
            <person name="Lucas S."/>
            <person name="Rokhsar D."/>
            <person name="Grigoriev I.V."/>
        </authorList>
    </citation>
    <scope>NUCLEOTIDE SEQUENCE [LARGE SCALE GENOMIC DNA]</scope>
</reference>
<dbReference type="InterPro" id="IPR016964">
    <property type="entry name" value="Sigma2_recept"/>
</dbReference>
<evidence type="ECO:0000256" key="1">
    <source>
        <dbReference type="ARBA" id="ARBA00004477"/>
    </source>
</evidence>
<dbReference type="PIRSF" id="PIRSF031032">
    <property type="entry name" value="TMP_97_prd"/>
    <property type="match status" value="1"/>
</dbReference>
<dbReference type="EMBL" id="GL377656">
    <property type="protein sequence ID" value="EFJ10122.1"/>
    <property type="molecule type" value="Genomic_DNA"/>
</dbReference>
<name>D8SZP4_SELML</name>
<proteinExistence type="inferred from homology"/>
<dbReference type="PANTHER" id="PTHR31204">
    <property type="entry name" value="SIGMA INTRACELLULAR RECEPTOR 2"/>
    <property type="match status" value="1"/>
</dbReference>
<feature type="transmembrane region" description="Helical" evidence="7">
    <location>
        <begin position="69"/>
        <end position="87"/>
    </location>
</feature>
<evidence type="ECO:0000256" key="6">
    <source>
        <dbReference type="ARBA" id="ARBA00023136"/>
    </source>
</evidence>
<keyword evidence="3 7" id="KW-0812">Transmembrane</keyword>
<evidence type="ECO:0000256" key="2">
    <source>
        <dbReference type="ARBA" id="ARBA00009096"/>
    </source>
</evidence>